<reference evidence="2" key="1">
    <citation type="submission" date="2022-11" db="UniProtKB">
        <authorList>
            <consortium name="WormBaseParasite"/>
        </authorList>
    </citation>
    <scope>IDENTIFICATION</scope>
</reference>
<dbReference type="Proteomes" id="UP000887574">
    <property type="component" value="Unplaced"/>
</dbReference>
<protein>
    <submittedName>
        <fullName evidence="2">Secreted protein</fullName>
    </submittedName>
</protein>
<evidence type="ECO:0000313" key="2">
    <source>
        <dbReference type="WBParaSite" id="jg25168"/>
    </source>
</evidence>
<organism evidence="1 2">
    <name type="scientific">Ditylenchus dipsaci</name>
    <dbReference type="NCBI Taxonomy" id="166011"/>
    <lineage>
        <taxon>Eukaryota</taxon>
        <taxon>Metazoa</taxon>
        <taxon>Ecdysozoa</taxon>
        <taxon>Nematoda</taxon>
        <taxon>Chromadorea</taxon>
        <taxon>Rhabditida</taxon>
        <taxon>Tylenchina</taxon>
        <taxon>Tylenchomorpha</taxon>
        <taxon>Sphaerularioidea</taxon>
        <taxon>Anguinidae</taxon>
        <taxon>Anguininae</taxon>
        <taxon>Ditylenchus</taxon>
    </lineage>
</organism>
<dbReference type="WBParaSite" id="jg25168">
    <property type="protein sequence ID" value="jg25168"/>
    <property type="gene ID" value="jg25168"/>
</dbReference>
<dbReference type="AlphaFoldDB" id="A0A915E0I7"/>
<accession>A0A915E0I7</accession>
<keyword evidence="1" id="KW-1185">Reference proteome</keyword>
<name>A0A915E0I7_9BILA</name>
<evidence type="ECO:0000313" key="1">
    <source>
        <dbReference type="Proteomes" id="UP000887574"/>
    </source>
</evidence>
<sequence length="101" mass="11805">MVFWKFFAGNSACIWSLLWILCLCAGHHHLSSLYFGMFDIAKCLMPLDGQKMNFYTAWAFSQVRRYVGSGIAPLSWYNVPRRMMMQSGRKYVPTKILRIEL</sequence>
<proteinExistence type="predicted"/>